<comment type="subunit">
    <text evidence="9">The complex comprises the extracytoplasmic solute receptor protein and the two transmembrane proteins.</text>
</comment>
<evidence type="ECO:0000256" key="8">
    <source>
        <dbReference type="ARBA" id="ARBA00038436"/>
    </source>
</evidence>
<keyword evidence="3" id="KW-1003">Cell membrane</keyword>
<dbReference type="AlphaFoldDB" id="A0A7W6KHL5"/>
<keyword evidence="4 9" id="KW-0997">Cell inner membrane</keyword>
<dbReference type="GO" id="GO:0022857">
    <property type="term" value="F:transmembrane transporter activity"/>
    <property type="evidence" value="ECO:0007669"/>
    <property type="project" value="UniProtKB-UniRule"/>
</dbReference>
<evidence type="ECO:0000256" key="6">
    <source>
        <dbReference type="ARBA" id="ARBA00022989"/>
    </source>
</evidence>
<keyword evidence="5 9" id="KW-0812">Transmembrane</keyword>
<accession>A0A7W6KHL5</accession>
<keyword evidence="6 9" id="KW-1133">Transmembrane helix</keyword>
<dbReference type="GO" id="GO:0015740">
    <property type="term" value="P:C4-dicarboxylate transport"/>
    <property type="evidence" value="ECO:0007669"/>
    <property type="project" value="TreeGrafter"/>
</dbReference>
<feature type="transmembrane region" description="Helical" evidence="9">
    <location>
        <begin position="48"/>
        <end position="65"/>
    </location>
</feature>
<protein>
    <recommendedName>
        <fullName evidence="9">TRAP transporter small permease protein</fullName>
    </recommendedName>
</protein>
<feature type="transmembrane region" description="Helical" evidence="9">
    <location>
        <begin position="122"/>
        <end position="146"/>
    </location>
</feature>
<evidence type="ECO:0000313" key="12">
    <source>
        <dbReference type="Proteomes" id="UP000530571"/>
    </source>
</evidence>
<dbReference type="InterPro" id="IPR055348">
    <property type="entry name" value="DctQ"/>
</dbReference>
<dbReference type="PANTHER" id="PTHR35011">
    <property type="entry name" value="2,3-DIKETO-L-GULONATE TRAP TRANSPORTER SMALL PERMEASE PROTEIN YIAM"/>
    <property type="match status" value="1"/>
</dbReference>
<evidence type="ECO:0000256" key="4">
    <source>
        <dbReference type="ARBA" id="ARBA00022519"/>
    </source>
</evidence>
<gene>
    <name evidence="11" type="ORF">GGR30_001340</name>
</gene>
<keyword evidence="2 9" id="KW-0813">Transport</keyword>
<evidence type="ECO:0000313" key="11">
    <source>
        <dbReference type="EMBL" id="MBB4121426.1"/>
    </source>
</evidence>
<feature type="transmembrane region" description="Helical" evidence="9">
    <location>
        <begin position="86"/>
        <end position="110"/>
    </location>
</feature>
<evidence type="ECO:0000256" key="9">
    <source>
        <dbReference type="RuleBase" id="RU369079"/>
    </source>
</evidence>
<comment type="similarity">
    <text evidence="8 9">Belongs to the TRAP transporter small permease family.</text>
</comment>
<dbReference type="EMBL" id="JACIDZ010000003">
    <property type="protein sequence ID" value="MBB4121426.1"/>
    <property type="molecule type" value="Genomic_DNA"/>
</dbReference>
<reference evidence="11 12" key="1">
    <citation type="submission" date="2020-08" db="EMBL/GenBank/DDBJ databases">
        <title>Genomic Encyclopedia of Type Strains, Phase IV (KMG-IV): sequencing the most valuable type-strain genomes for metagenomic binning, comparative biology and taxonomic classification.</title>
        <authorList>
            <person name="Goeker M."/>
        </authorList>
    </citation>
    <scope>NUCLEOTIDE SEQUENCE [LARGE SCALE GENOMIC DNA]</scope>
    <source>
        <strain evidence="11 12">DSM 28101</strain>
    </source>
</reference>
<name>A0A7W6KHL5_9HYPH</name>
<dbReference type="PANTHER" id="PTHR35011:SF2">
    <property type="entry name" value="2,3-DIKETO-L-GULONATE TRAP TRANSPORTER SMALL PERMEASE PROTEIN YIAM"/>
    <property type="match status" value="1"/>
</dbReference>
<evidence type="ECO:0000256" key="7">
    <source>
        <dbReference type="ARBA" id="ARBA00023136"/>
    </source>
</evidence>
<dbReference type="Proteomes" id="UP000530571">
    <property type="component" value="Unassembled WGS sequence"/>
</dbReference>
<comment type="subcellular location">
    <subcellularLocation>
        <location evidence="1 9">Cell inner membrane</location>
        <topology evidence="1 9">Multi-pass membrane protein</topology>
    </subcellularLocation>
</comment>
<dbReference type="InterPro" id="IPR007387">
    <property type="entry name" value="TRAP_DctQ"/>
</dbReference>
<dbReference type="RefSeq" id="WP_183483803.1">
    <property type="nucleotide sequence ID" value="NZ_JACIDZ010000003.1"/>
</dbReference>
<feature type="domain" description="Tripartite ATP-independent periplasmic transporters DctQ component" evidence="10">
    <location>
        <begin position="24"/>
        <end position="154"/>
    </location>
</feature>
<proteinExistence type="inferred from homology"/>
<evidence type="ECO:0000256" key="3">
    <source>
        <dbReference type="ARBA" id="ARBA00022475"/>
    </source>
</evidence>
<evidence type="ECO:0000256" key="1">
    <source>
        <dbReference type="ARBA" id="ARBA00004429"/>
    </source>
</evidence>
<feature type="transmembrane region" description="Helical" evidence="9">
    <location>
        <begin position="12"/>
        <end position="36"/>
    </location>
</feature>
<dbReference type="Pfam" id="PF04290">
    <property type="entry name" value="DctQ"/>
    <property type="match status" value="1"/>
</dbReference>
<comment type="caution">
    <text evidence="11">The sequence shown here is derived from an EMBL/GenBank/DDBJ whole genome shotgun (WGS) entry which is preliminary data.</text>
</comment>
<evidence type="ECO:0000259" key="10">
    <source>
        <dbReference type="Pfam" id="PF04290"/>
    </source>
</evidence>
<evidence type="ECO:0000256" key="2">
    <source>
        <dbReference type="ARBA" id="ARBA00022448"/>
    </source>
</evidence>
<keyword evidence="7 9" id="KW-0472">Membrane</keyword>
<organism evidence="11 12">
    <name type="scientific">Martelella radicis</name>
    <dbReference type="NCBI Taxonomy" id="1397476"/>
    <lineage>
        <taxon>Bacteria</taxon>
        <taxon>Pseudomonadati</taxon>
        <taxon>Pseudomonadota</taxon>
        <taxon>Alphaproteobacteria</taxon>
        <taxon>Hyphomicrobiales</taxon>
        <taxon>Aurantimonadaceae</taxon>
        <taxon>Martelella</taxon>
    </lineage>
</organism>
<keyword evidence="12" id="KW-1185">Reference proteome</keyword>
<evidence type="ECO:0000256" key="5">
    <source>
        <dbReference type="ARBA" id="ARBA00022692"/>
    </source>
</evidence>
<dbReference type="GO" id="GO:0005886">
    <property type="term" value="C:plasma membrane"/>
    <property type="evidence" value="ECO:0007669"/>
    <property type="project" value="UniProtKB-SubCell"/>
</dbReference>
<comment type="function">
    <text evidence="9">Part of the tripartite ATP-independent periplasmic (TRAP) transport system.</text>
</comment>
<sequence>MIRKITAAFGRLELVICNVSLVALVAILALQVFFRYALHMGLTWSEEVSRFVFIWFVYISASLAAQRGTHIRITLFIRWFPGGPRYALLIADLIWIVFNAFVIAAGVMLISRMLKYPSYSTALFLPMAWIYAVIPVSHALMILRIIERQWKAFRAGTSVIAGEQELAIETKSRSSEP</sequence>